<proteinExistence type="predicted"/>
<dbReference type="AlphaFoldDB" id="A0A4Y8KK19"/>
<dbReference type="EMBL" id="SOHQ01000035">
    <property type="protein sequence ID" value="TFD76620.1"/>
    <property type="molecule type" value="Genomic_DNA"/>
</dbReference>
<dbReference type="OrthoDB" id="3218260at2"/>
<name>A0A4Y8KK19_9MICO</name>
<evidence type="ECO:0000313" key="1">
    <source>
        <dbReference type="EMBL" id="TFD76620.1"/>
    </source>
</evidence>
<dbReference type="Pfam" id="PF09913">
    <property type="entry name" value="DUF2142"/>
    <property type="match status" value="1"/>
</dbReference>
<comment type="caution">
    <text evidence="1">The sequence shown here is derived from an EMBL/GenBank/DDBJ whole genome shotgun (WGS) entry which is preliminary data.</text>
</comment>
<organism evidence="1 2">
    <name type="scientific">Cryobacterium psychrophilum</name>
    <dbReference type="NCBI Taxonomy" id="41988"/>
    <lineage>
        <taxon>Bacteria</taxon>
        <taxon>Bacillati</taxon>
        <taxon>Actinomycetota</taxon>
        <taxon>Actinomycetes</taxon>
        <taxon>Micrococcales</taxon>
        <taxon>Microbacteriaceae</taxon>
        <taxon>Cryobacterium</taxon>
    </lineage>
</organism>
<protein>
    <submittedName>
        <fullName evidence="1">DUF2142 domain-containing protein</fullName>
    </submittedName>
</protein>
<accession>A0A4Y8KK19</accession>
<dbReference type="InterPro" id="IPR018674">
    <property type="entry name" value="DUF2142_membrane"/>
</dbReference>
<reference evidence="1 2" key="1">
    <citation type="submission" date="2019-03" db="EMBL/GenBank/DDBJ databases">
        <title>Genomics of glacier-inhabiting Cryobacterium strains.</title>
        <authorList>
            <person name="Liu Q."/>
            <person name="Xin Y.-H."/>
        </authorList>
    </citation>
    <scope>NUCLEOTIDE SEQUENCE [LARGE SCALE GENOMIC DNA]</scope>
    <source>
        <strain evidence="1 2">CGMCC 1.4292</strain>
    </source>
</reference>
<gene>
    <name evidence="1" type="ORF">E3T53_13255</name>
</gene>
<evidence type="ECO:0000313" key="2">
    <source>
        <dbReference type="Proteomes" id="UP000298218"/>
    </source>
</evidence>
<keyword evidence="2" id="KW-1185">Reference proteome</keyword>
<dbReference type="Proteomes" id="UP000298218">
    <property type="component" value="Unassembled WGS sequence"/>
</dbReference>
<dbReference type="RefSeq" id="WP_134173466.1">
    <property type="nucleotide sequence ID" value="NZ_SODI01000001.1"/>
</dbReference>
<sequence length="523" mass="55730">MSPKSLSIESDASNVAHRGRWKVFIVAFTAILMPMLLWTLASPLMSVPDEPSHAIRAAAVVRGEISSVPWSENTQLARADVPRYVAHAHELTCYAFDPTISAGCMRPVAGDPLKIVTTGHSAGTNSPAYYAIVGIPTLVLDGTPALYAMRGVNAVLTAATLALMIMQLTLLRRSRWALVATYIAVTPMVIYLGGAINPNGLEIAAAGALLVTLTATFRIPSSRAGLWERAGFVVVSAALLLSTRSIAMLWVLLIIAAAFALGDKTIVRQLLRKPAAWTAVGLSALFAAGTAYWYLHPAGLSPQQFQGAGTSPRVAFVEMLSRTLDFADGYVGLFGWVDTPSPSFSVIAWSFAIVATIAAALVLGTARGRLTVLALALLMIFIPAITQVVLISSTGYIWQGRYMLALLLCLLVACGIVIDDSDRLPVLPLALKRALMGMLVLLAFGHVFSLLTTLRRYVVSVTGGLREMLLEPQWQPPLSWQALTALMAVAVGAAVWLTYRRAATPLPVGSLAAGTNIVETKAK</sequence>